<evidence type="ECO:0000313" key="1">
    <source>
        <dbReference type="EMBL" id="APX25134.1"/>
    </source>
</evidence>
<dbReference type="Proteomes" id="UP000186559">
    <property type="component" value="Chromosome"/>
</dbReference>
<dbReference type="AlphaFoldDB" id="A0A1U7DAE0"/>
<dbReference type="RefSeq" id="WP_076624788.1">
    <property type="nucleotide sequence ID" value="NZ_BMEW01000006.1"/>
</dbReference>
<dbReference type="EMBL" id="CP014796">
    <property type="protein sequence ID" value="APX25134.1"/>
    <property type="molecule type" value="Genomic_DNA"/>
</dbReference>
<evidence type="ECO:0000313" key="2">
    <source>
        <dbReference type="Proteomes" id="UP000186559"/>
    </source>
</evidence>
<sequence>MSQAGTPPAVAATATKRADIPRSGPVLLGIFGRDSAPRALVRLPGGRTASVRVGDRVGNRRVVAIDETRIALARNGKGYWLDLPQVN</sequence>
<dbReference type="KEGG" id="tpro:Ga0080559_TMP4338"/>
<keyword evidence="2" id="KW-1185">Reference proteome</keyword>
<dbReference type="Gene3D" id="2.30.30.830">
    <property type="match status" value="1"/>
</dbReference>
<accession>A0A1U7DAE0</accession>
<proteinExistence type="predicted"/>
<organism evidence="1 2">
    <name type="scientific">Salipiger profundus</name>
    <dbReference type="NCBI Taxonomy" id="1229727"/>
    <lineage>
        <taxon>Bacteria</taxon>
        <taxon>Pseudomonadati</taxon>
        <taxon>Pseudomonadota</taxon>
        <taxon>Alphaproteobacteria</taxon>
        <taxon>Rhodobacterales</taxon>
        <taxon>Roseobacteraceae</taxon>
        <taxon>Salipiger</taxon>
    </lineage>
</organism>
<reference evidence="1 2" key="1">
    <citation type="submission" date="2016-03" db="EMBL/GenBank/DDBJ databases">
        <title>Deep-sea bacteria in the southern Pacific.</title>
        <authorList>
            <person name="Tang K."/>
        </authorList>
    </citation>
    <scope>NUCLEOTIDE SEQUENCE [LARGE SCALE GENOMIC DNA]</scope>
    <source>
        <strain evidence="1 2">JLT2016</strain>
    </source>
</reference>
<name>A0A1U7DAE0_9RHOB</name>
<gene>
    <name evidence="1" type="ORF">Ga0080559_TMP4338</name>
</gene>
<dbReference type="STRING" id="1229727.Ga0080559_TMP4338"/>
<protein>
    <submittedName>
        <fullName evidence="1">Type IV pilus biogenesis protein PilP</fullName>
    </submittedName>
</protein>